<feature type="compositionally biased region" description="Polar residues" evidence="7">
    <location>
        <begin position="373"/>
        <end position="383"/>
    </location>
</feature>
<feature type="region of interest" description="Disordered" evidence="7">
    <location>
        <begin position="370"/>
        <end position="409"/>
    </location>
</feature>
<feature type="transmembrane region" description="Helical" evidence="6">
    <location>
        <begin position="12"/>
        <end position="33"/>
    </location>
</feature>
<dbReference type="EMBL" id="CM001218">
    <property type="protein sequence ID" value="AES63302.2"/>
    <property type="molecule type" value="Genomic_DNA"/>
</dbReference>
<keyword evidence="11" id="KW-1185">Reference proteome</keyword>
<dbReference type="KEGG" id="mtr:11419775"/>
<comment type="similarity">
    <text evidence="2 6">Belongs to the drug/metabolite transporter (DMT) superfamily. Plant drug/metabolite exporter (P-DME) (TC 2.A.7.4) family.</text>
</comment>
<protein>
    <recommendedName>
        <fullName evidence="6">WAT1-related protein</fullName>
    </recommendedName>
</protein>
<accession>A0A0C3UW13</accession>
<dbReference type="InterPro" id="IPR030184">
    <property type="entry name" value="WAT1-related"/>
</dbReference>
<gene>
    <name evidence="10" type="primary">11419775</name>
    <name evidence="9" type="ordered locus">MTR_2g007260</name>
</gene>
<feature type="transmembrane region" description="Helical" evidence="6">
    <location>
        <begin position="225"/>
        <end position="244"/>
    </location>
</feature>
<evidence type="ECO:0000256" key="5">
    <source>
        <dbReference type="ARBA" id="ARBA00023136"/>
    </source>
</evidence>
<dbReference type="GO" id="GO:0022857">
    <property type="term" value="F:transmembrane transporter activity"/>
    <property type="evidence" value="ECO:0007669"/>
    <property type="project" value="InterPro"/>
</dbReference>
<feature type="transmembrane region" description="Helical" evidence="6">
    <location>
        <begin position="259"/>
        <end position="282"/>
    </location>
</feature>
<feature type="transmembrane region" description="Helical" evidence="6">
    <location>
        <begin position="45"/>
        <end position="65"/>
    </location>
</feature>
<dbReference type="GO" id="GO:0005886">
    <property type="term" value="C:plasma membrane"/>
    <property type="evidence" value="ECO:0000318"/>
    <property type="project" value="GO_Central"/>
</dbReference>
<keyword evidence="5 6" id="KW-0472">Membrane</keyword>
<organism evidence="9 11">
    <name type="scientific">Medicago truncatula</name>
    <name type="common">Barrel medic</name>
    <name type="synonym">Medicago tribuloides</name>
    <dbReference type="NCBI Taxonomy" id="3880"/>
    <lineage>
        <taxon>Eukaryota</taxon>
        <taxon>Viridiplantae</taxon>
        <taxon>Streptophyta</taxon>
        <taxon>Embryophyta</taxon>
        <taxon>Tracheophyta</taxon>
        <taxon>Spermatophyta</taxon>
        <taxon>Magnoliopsida</taxon>
        <taxon>eudicotyledons</taxon>
        <taxon>Gunneridae</taxon>
        <taxon>Pentapetalae</taxon>
        <taxon>rosids</taxon>
        <taxon>fabids</taxon>
        <taxon>Fabales</taxon>
        <taxon>Fabaceae</taxon>
        <taxon>Papilionoideae</taxon>
        <taxon>50 kb inversion clade</taxon>
        <taxon>NPAAA clade</taxon>
        <taxon>Hologalegina</taxon>
        <taxon>IRL clade</taxon>
        <taxon>Trifolieae</taxon>
        <taxon>Medicago</taxon>
    </lineage>
</organism>
<accession>G7IJW4</accession>
<dbReference type="eggNOG" id="ENOG502QR4Y">
    <property type="taxonomic scope" value="Eukaryota"/>
</dbReference>
<feature type="transmembrane region" description="Helical" evidence="6">
    <location>
        <begin position="289"/>
        <end position="308"/>
    </location>
</feature>
<keyword evidence="4 6" id="KW-1133">Transmembrane helix</keyword>
<feature type="transmembrane region" description="Helical" evidence="6">
    <location>
        <begin position="314"/>
        <end position="333"/>
    </location>
</feature>
<evidence type="ECO:0000256" key="3">
    <source>
        <dbReference type="ARBA" id="ARBA00022692"/>
    </source>
</evidence>
<feature type="domain" description="EamA" evidence="8">
    <location>
        <begin position="17"/>
        <end position="155"/>
    </location>
</feature>
<evidence type="ECO:0000256" key="1">
    <source>
        <dbReference type="ARBA" id="ARBA00004141"/>
    </source>
</evidence>
<evidence type="ECO:0000256" key="7">
    <source>
        <dbReference type="SAM" id="MobiDB-lite"/>
    </source>
</evidence>
<dbReference type="AlphaFoldDB" id="G7IJW4"/>
<comment type="subcellular location">
    <subcellularLocation>
        <location evidence="1 6">Membrane</location>
        <topology evidence="1 6">Multi-pass membrane protein</topology>
    </subcellularLocation>
</comment>
<reference evidence="9 11" key="1">
    <citation type="journal article" date="2011" name="Nature">
        <title>The Medicago genome provides insight into the evolution of rhizobial symbioses.</title>
        <authorList>
            <person name="Young N.D."/>
            <person name="Debelle F."/>
            <person name="Oldroyd G.E."/>
            <person name="Geurts R."/>
            <person name="Cannon S.B."/>
            <person name="Udvardi M.K."/>
            <person name="Benedito V.A."/>
            <person name="Mayer K.F."/>
            <person name="Gouzy J."/>
            <person name="Schoof H."/>
            <person name="Van de Peer Y."/>
            <person name="Proost S."/>
            <person name="Cook D.R."/>
            <person name="Meyers B.C."/>
            <person name="Spannagl M."/>
            <person name="Cheung F."/>
            <person name="De Mita S."/>
            <person name="Krishnakumar V."/>
            <person name="Gundlach H."/>
            <person name="Zhou S."/>
            <person name="Mudge J."/>
            <person name="Bharti A.K."/>
            <person name="Murray J.D."/>
            <person name="Naoumkina M.A."/>
            <person name="Rosen B."/>
            <person name="Silverstein K.A."/>
            <person name="Tang H."/>
            <person name="Rombauts S."/>
            <person name="Zhao P.X."/>
            <person name="Zhou P."/>
            <person name="Barbe V."/>
            <person name="Bardou P."/>
            <person name="Bechner M."/>
            <person name="Bellec A."/>
            <person name="Berger A."/>
            <person name="Berges H."/>
            <person name="Bidwell S."/>
            <person name="Bisseling T."/>
            <person name="Choisne N."/>
            <person name="Couloux A."/>
            <person name="Denny R."/>
            <person name="Deshpande S."/>
            <person name="Dai X."/>
            <person name="Doyle J.J."/>
            <person name="Dudez A.M."/>
            <person name="Farmer A.D."/>
            <person name="Fouteau S."/>
            <person name="Franken C."/>
            <person name="Gibelin C."/>
            <person name="Gish J."/>
            <person name="Goldstein S."/>
            <person name="Gonzalez A.J."/>
            <person name="Green P.J."/>
            <person name="Hallab A."/>
            <person name="Hartog M."/>
            <person name="Hua A."/>
            <person name="Humphray S.J."/>
            <person name="Jeong D.H."/>
            <person name="Jing Y."/>
            <person name="Jocker A."/>
            <person name="Kenton S.M."/>
            <person name="Kim D.J."/>
            <person name="Klee K."/>
            <person name="Lai H."/>
            <person name="Lang C."/>
            <person name="Lin S."/>
            <person name="Macmil S.L."/>
            <person name="Magdelenat G."/>
            <person name="Matthews L."/>
            <person name="McCorrison J."/>
            <person name="Monaghan E.L."/>
            <person name="Mun J.H."/>
            <person name="Najar F.Z."/>
            <person name="Nicholson C."/>
            <person name="Noirot C."/>
            <person name="O'Bleness M."/>
            <person name="Paule C.R."/>
            <person name="Poulain J."/>
            <person name="Prion F."/>
            <person name="Qin B."/>
            <person name="Qu C."/>
            <person name="Retzel E.F."/>
            <person name="Riddle C."/>
            <person name="Sallet E."/>
            <person name="Samain S."/>
            <person name="Samson N."/>
            <person name="Sanders I."/>
            <person name="Saurat O."/>
            <person name="Scarpelli C."/>
            <person name="Schiex T."/>
            <person name="Segurens B."/>
            <person name="Severin A.J."/>
            <person name="Sherrier D.J."/>
            <person name="Shi R."/>
            <person name="Sims S."/>
            <person name="Singer S.R."/>
            <person name="Sinharoy S."/>
            <person name="Sterck L."/>
            <person name="Viollet A."/>
            <person name="Wang B.B."/>
            <person name="Wang K."/>
            <person name="Wang M."/>
            <person name="Wang X."/>
            <person name="Warfsmann J."/>
            <person name="Weissenbach J."/>
            <person name="White D.D."/>
            <person name="White J.D."/>
            <person name="Wiley G.B."/>
            <person name="Wincker P."/>
            <person name="Xing Y."/>
            <person name="Yang L."/>
            <person name="Yao Z."/>
            <person name="Ying F."/>
            <person name="Zhai J."/>
            <person name="Zhou L."/>
            <person name="Zuber A."/>
            <person name="Denarie J."/>
            <person name="Dixon R.A."/>
            <person name="May G.D."/>
            <person name="Schwartz D.C."/>
            <person name="Rogers J."/>
            <person name="Quetier F."/>
            <person name="Town C.D."/>
            <person name="Roe B.A."/>
        </authorList>
    </citation>
    <scope>NUCLEOTIDE SEQUENCE [LARGE SCALE GENOMIC DNA]</scope>
    <source>
        <strain evidence="9">A17</strain>
        <strain evidence="10 11">cv. Jemalong A17</strain>
    </source>
</reference>
<evidence type="ECO:0000256" key="4">
    <source>
        <dbReference type="ARBA" id="ARBA00022989"/>
    </source>
</evidence>
<dbReference type="InterPro" id="IPR000620">
    <property type="entry name" value="EamA_dom"/>
</dbReference>
<dbReference type="SUPFAM" id="SSF103481">
    <property type="entry name" value="Multidrug resistance efflux transporter EmrE"/>
    <property type="match status" value="2"/>
</dbReference>
<feature type="transmembrane region" description="Helical" evidence="6">
    <location>
        <begin position="77"/>
        <end position="96"/>
    </location>
</feature>
<feature type="transmembrane region" description="Helical" evidence="6">
    <location>
        <begin position="140"/>
        <end position="158"/>
    </location>
</feature>
<sequence length="409" mass="45152">MNMCNIVQGLKGLKPTLLMILVKIAFACANVLYKLAVNDGMNLRIVVAYRFIFATLFIAPLAFILERKKRTKLTWTILFQSFLCGLFGGSFVQNFYLESLALTSATFASAMANLVPAVTFIMVVSLGMEKLNLRTKAGKAKIVGTIIGIGGAMILTFIKGVEIKMGSFHLNLLHHQNDVGSHSHATTISTGNTILGSLYAMVSAISYALWLIIQAKMNERYPTHYSSTTLMSFWASLLSTMFALCFDRDLSQWRLGWNIRLLIVAYAGIVASGAMVVVISWCVHMRGPLFASAFNPLVLVIVALASCTMLNENLYLGSIIGSVLIVCGLYAVVWGKSKEMKKNNQLVPSQSSNEFDTVEIVVRHVVDDKRNHNSNNGLSNTSQEVKDNQDSLEAVQHEKQSEYLQNQEV</sequence>
<feature type="transmembrane region" description="Helical" evidence="6">
    <location>
        <begin position="194"/>
        <end position="213"/>
    </location>
</feature>
<dbReference type="Proteomes" id="UP000002051">
    <property type="component" value="Chromosome 2"/>
</dbReference>
<dbReference type="Pfam" id="PF00892">
    <property type="entry name" value="EamA"/>
    <property type="match status" value="2"/>
</dbReference>
<feature type="transmembrane region" description="Helical" evidence="6">
    <location>
        <begin position="108"/>
        <end position="128"/>
    </location>
</feature>
<dbReference type="PANTHER" id="PTHR31218">
    <property type="entry name" value="WAT1-RELATED PROTEIN"/>
    <property type="match status" value="1"/>
</dbReference>
<reference evidence="10" key="3">
    <citation type="submission" date="2015-04" db="UniProtKB">
        <authorList>
            <consortium name="EnsemblPlants"/>
        </authorList>
    </citation>
    <scope>IDENTIFICATION</scope>
    <source>
        <strain evidence="10">cv. Jemalong A17</strain>
    </source>
</reference>
<proteinExistence type="inferred from homology"/>
<evidence type="ECO:0000313" key="11">
    <source>
        <dbReference type="Proteomes" id="UP000002051"/>
    </source>
</evidence>
<reference evidence="9 11" key="2">
    <citation type="journal article" date="2014" name="BMC Genomics">
        <title>An improved genome release (version Mt4.0) for the model legume Medicago truncatula.</title>
        <authorList>
            <person name="Tang H."/>
            <person name="Krishnakumar V."/>
            <person name="Bidwell S."/>
            <person name="Rosen B."/>
            <person name="Chan A."/>
            <person name="Zhou S."/>
            <person name="Gentzbittel L."/>
            <person name="Childs K.L."/>
            <person name="Yandell M."/>
            <person name="Gundlach H."/>
            <person name="Mayer K.F."/>
            <person name="Schwartz D.C."/>
            <person name="Town C.D."/>
        </authorList>
    </citation>
    <scope>GENOME REANNOTATION</scope>
    <source>
        <strain evidence="10 11">cv. Jemalong A17</strain>
    </source>
</reference>
<keyword evidence="3 6" id="KW-0812">Transmembrane</keyword>
<evidence type="ECO:0000313" key="10">
    <source>
        <dbReference type="EnsemblPlants" id="AES63302"/>
    </source>
</evidence>
<name>G7IJW4_MEDTR</name>
<dbReference type="OrthoDB" id="1728340at2759"/>
<evidence type="ECO:0000256" key="6">
    <source>
        <dbReference type="RuleBase" id="RU363077"/>
    </source>
</evidence>
<evidence type="ECO:0000256" key="2">
    <source>
        <dbReference type="ARBA" id="ARBA00007635"/>
    </source>
</evidence>
<dbReference type="HOGENOM" id="CLU_025359_1_0_1"/>
<evidence type="ECO:0000313" key="9">
    <source>
        <dbReference type="EMBL" id="AES63302.2"/>
    </source>
</evidence>
<dbReference type="EnsemblPlants" id="AES63302">
    <property type="protein sequence ID" value="AES63302"/>
    <property type="gene ID" value="MTR_2g007260"/>
</dbReference>
<feature type="compositionally biased region" description="Basic and acidic residues" evidence="7">
    <location>
        <begin position="384"/>
        <end position="401"/>
    </location>
</feature>
<feature type="domain" description="EamA" evidence="8">
    <location>
        <begin position="195"/>
        <end position="333"/>
    </location>
</feature>
<evidence type="ECO:0000259" key="8">
    <source>
        <dbReference type="Pfam" id="PF00892"/>
    </source>
</evidence>
<dbReference type="InterPro" id="IPR037185">
    <property type="entry name" value="EmrE-like"/>
</dbReference>
<dbReference type="PaxDb" id="3880-AES63302"/>